<dbReference type="EMBL" id="CM044706">
    <property type="protein sequence ID" value="KAI5656281.1"/>
    <property type="molecule type" value="Genomic_DNA"/>
</dbReference>
<evidence type="ECO:0000313" key="1">
    <source>
        <dbReference type="EMBL" id="KAI5656281.1"/>
    </source>
</evidence>
<sequence length="397" mass="43218">MDYYSINGVANGYSLPGDTAGKVIKCKAAVAYGPGQPLIVEEILVHPPKPMEVRIKILFTSICHSDLSAWKGENEAQQVYPRIFGHEASGLIESVGEGVTDMKAGDHVVPIFNGECRKCDYCKSKFTNLCERYRVNPFKSVMTNDGKTRFSTKDGKPIYHFLNTSTFSEYTVVDSACVVKIDADAPLKKMTLLSCGVSTGLGAVWNTADVEAGATVAVFGLGAVGLAVVEGARARGASKIIGVDINSDKRFKGEAIGITDFVNPRDLDKPVHQKIREMTGGGGVHYSFECAGNLDVLREAFLSTHDGWGLTVILGIHPSPRLLPLHPMELFDGRRIIGSVFGDFKGKSQLPYFAKQCMSGVVKLDEFITHELPFNNINQAFQLLIDGKSLRCLLHLV</sequence>
<gene>
    <name evidence="1" type="ORF">M9H77_25074</name>
</gene>
<name>A0ACC0A9V8_CATRO</name>
<protein>
    <submittedName>
        <fullName evidence="1">Uncharacterized protein</fullName>
    </submittedName>
</protein>
<comment type="caution">
    <text evidence="1">The sequence shown here is derived from an EMBL/GenBank/DDBJ whole genome shotgun (WGS) entry which is preliminary data.</text>
</comment>
<evidence type="ECO:0000313" key="2">
    <source>
        <dbReference type="Proteomes" id="UP001060085"/>
    </source>
</evidence>
<accession>A0ACC0A9V8</accession>
<reference evidence="2" key="1">
    <citation type="journal article" date="2023" name="Nat. Plants">
        <title>Single-cell RNA sequencing provides a high-resolution roadmap for understanding the multicellular compartmentation of specialized metabolism.</title>
        <authorList>
            <person name="Sun S."/>
            <person name="Shen X."/>
            <person name="Li Y."/>
            <person name="Li Y."/>
            <person name="Wang S."/>
            <person name="Li R."/>
            <person name="Zhang H."/>
            <person name="Shen G."/>
            <person name="Guo B."/>
            <person name="Wei J."/>
            <person name="Xu J."/>
            <person name="St-Pierre B."/>
            <person name="Chen S."/>
            <person name="Sun C."/>
        </authorList>
    </citation>
    <scope>NUCLEOTIDE SEQUENCE [LARGE SCALE GENOMIC DNA]</scope>
</reference>
<dbReference type="Proteomes" id="UP001060085">
    <property type="component" value="Linkage Group LG06"/>
</dbReference>
<organism evidence="1 2">
    <name type="scientific">Catharanthus roseus</name>
    <name type="common">Madagascar periwinkle</name>
    <name type="synonym">Vinca rosea</name>
    <dbReference type="NCBI Taxonomy" id="4058"/>
    <lineage>
        <taxon>Eukaryota</taxon>
        <taxon>Viridiplantae</taxon>
        <taxon>Streptophyta</taxon>
        <taxon>Embryophyta</taxon>
        <taxon>Tracheophyta</taxon>
        <taxon>Spermatophyta</taxon>
        <taxon>Magnoliopsida</taxon>
        <taxon>eudicotyledons</taxon>
        <taxon>Gunneridae</taxon>
        <taxon>Pentapetalae</taxon>
        <taxon>asterids</taxon>
        <taxon>lamiids</taxon>
        <taxon>Gentianales</taxon>
        <taxon>Apocynaceae</taxon>
        <taxon>Rauvolfioideae</taxon>
        <taxon>Vinceae</taxon>
        <taxon>Catharanthinae</taxon>
        <taxon>Catharanthus</taxon>
    </lineage>
</organism>
<proteinExistence type="predicted"/>
<keyword evidence="2" id="KW-1185">Reference proteome</keyword>